<dbReference type="GO" id="GO:0000155">
    <property type="term" value="F:phosphorelay sensor kinase activity"/>
    <property type="evidence" value="ECO:0007669"/>
    <property type="project" value="InterPro"/>
</dbReference>
<comment type="catalytic activity">
    <reaction evidence="1">
        <text>ATP + protein L-histidine = ADP + protein N-phospho-L-histidine.</text>
        <dbReference type="EC" id="2.7.13.3"/>
    </reaction>
</comment>
<dbReference type="InterPro" id="IPR005467">
    <property type="entry name" value="His_kinase_dom"/>
</dbReference>
<evidence type="ECO:0000256" key="8">
    <source>
        <dbReference type="ARBA" id="ARBA00022741"/>
    </source>
</evidence>
<dbReference type="SUPFAM" id="SSF55890">
    <property type="entry name" value="Sporulation response regulatory protein Spo0B"/>
    <property type="match status" value="1"/>
</dbReference>
<evidence type="ECO:0000256" key="5">
    <source>
        <dbReference type="ARBA" id="ARBA00022553"/>
    </source>
</evidence>
<dbReference type="EC" id="2.7.13.3" evidence="3"/>
<dbReference type="PANTHER" id="PTHR42878:SF14">
    <property type="entry name" value="OSMOLARITY TWO-COMPONENT SYSTEM PROTEIN SSK1"/>
    <property type="match status" value="1"/>
</dbReference>
<keyword evidence="19" id="KW-1185">Reference proteome</keyword>
<keyword evidence="4" id="KW-1003">Cell membrane</keyword>
<proteinExistence type="predicted"/>
<evidence type="ECO:0000256" key="7">
    <source>
        <dbReference type="ARBA" id="ARBA00022692"/>
    </source>
</evidence>
<feature type="domain" description="PAS" evidence="17">
    <location>
        <begin position="218"/>
        <end position="258"/>
    </location>
</feature>
<dbReference type="GO" id="GO:0007234">
    <property type="term" value="P:osmosensory signaling via phosphorelay pathway"/>
    <property type="evidence" value="ECO:0007669"/>
    <property type="project" value="TreeGrafter"/>
</dbReference>
<dbReference type="SUPFAM" id="SSF103190">
    <property type="entry name" value="Sensory domain-like"/>
    <property type="match status" value="1"/>
</dbReference>
<dbReference type="GO" id="GO:0000156">
    <property type="term" value="F:phosphorelay response regulator activity"/>
    <property type="evidence" value="ECO:0007669"/>
    <property type="project" value="TreeGrafter"/>
</dbReference>
<dbReference type="PRINTS" id="PR00344">
    <property type="entry name" value="BCTRLSENSOR"/>
</dbReference>
<dbReference type="InterPro" id="IPR039506">
    <property type="entry name" value="SPOB_a"/>
</dbReference>
<dbReference type="InterPro" id="IPR036890">
    <property type="entry name" value="HATPase_C_sf"/>
</dbReference>
<evidence type="ECO:0000256" key="2">
    <source>
        <dbReference type="ARBA" id="ARBA00004651"/>
    </source>
</evidence>
<keyword evidence="5" id="KW-0597">Phosphoprotein</keyword>
<keyword evidence="6" id="KW-0808">Transferase</keyword>
<accession>A0A4R1CI41</accession>
<comment type="caution">
    <text evidence="18">The sequence shown here is derived from an EMBL/GenBank/DDBJ whole genome shotgun (WGS) entry which is preliminary data.</text>
</comment>
<keyword evidence="8" id="KW-0547">Nucleotide-binding</keyword>
<dbReference type="GO" id="GO:0005524">
    <property type="term" value="F:ATP binding"/>
    <property type="evidence" value="ECO:0007669"/>
    <property type="project" value="UniProtKB-KW"/>
</dbReference>
<evidence type="ECO:0000256" key="14">
    <source>
        <dbReference type="ARBA" id="ARBA00039401"/>
    </source>
</evidence>
<dbReference type="InterPro" id="IPR003594">
    <property type="entry name" value="HATPase_dom"/>
</dbReference>
<evidence type="ECO:0000256" key="15">
    <source>
        <dbReference type="SAM" id="Phobius"/>
    </source>
</evidence>
<dbReference type="Pfam" id="PF14689">
    <property type="entry name" value="SPOB_a"/>
    <property type="match status" value="1"/>
</dbReference>
<evidence type="ECO:0000256" key="10">
    <source>
        <dbReference type="ARBA" id="ARBA00022840"/>
    </source>
</evidence>
<dbReference type="SUPFAM" id="SSF55874">
    <property type="entry name" value="ATPase domain of HSP90 chaperone/DNA topoisomerase II/histidine kinase"/>
    <property type="match status" value="1"/>
</dbReference>
<dbReference type="GO" id="GO:0005886">
    <property type="term" value="C:plasma membrane"/>
    <property type="evidence" value="ECO:0007669"/>
    <property type="project" value="UniProtKB-SubCell"/>
</dbReference>
<dbReference type="InterPro" id="IPR016120">
    <property type="entry name" value="Sig_transdc_His_kin_SpoOB"/>
</dbReference>
<dbReference type="AlphaFoldDB" id="A0A4R1CI41"/>
<keyword evidence="7 15" id="KW-0812">Transmembrane</keyword>
<evidence type="ECO:0000256" key="6">
    <source>
        <dbReference type="ARBA" id="ARBA00022679"/>
    </source>
</evidence>
<dbReference type="Pfam" id="PF17203">
    <property type="entry name" value="sCache_3_2"/>
    <property type="match status" value="1"/>
</dbReference>
<dbReference type="SUPFAM" id="SSF55785">
    <property type="entry name" value="PYP-like sensor domain (PAS domain)"/>
    <property type="match status" value="1"/>
</dbReference>
<evidence type="ECO:0000313" key="18">
    <source>
        <dbReference type="EMBL" id="TCJ31123.1"/>
    </source>
</evidence>
<dbReference type="Pfam" id="PF02518">
    <property type="entry name" value="HATPase_c"/>
    <property type="match status" value="1"/>
</dbReference>
<organism evidence="18 19">
    <name type="scientific">Nocardioides jejuensis</name>
    <dbReference type="NCBI Taxonomy" id="2502782"/>
    <lineage>
        <taxon>Bacteria</taxon>
        <taxon>Bacillati</taxon>
        <taxon>Actinomycetota</taxon>
        <taxon>Actinomycetes</taxon>
        <taxon>Propionibacteriales</taxon>
        <taxon>Nocardioidaceae</taxon>
        <taxon>Nocardioides</taxon>
    </lineage>
</organism>
<evidence type="ECO:0000256" key="11">
    <source>
        <dbReference type="ARBA" id="ARBA00022989"/>
    </source>
</evidence>
<keyword evidence="12" id="KW-0902">Two-component regulatory system</keyword>
<evidence type="ECO:0000256" key="9">
    <source>
        <dbReference type="ARBA" id="ARBA00022777"/>
    </source>
</evidence>
<reference evidence="18 19" key="1">
    <citation type="submission" date="2019-03" db="EMBL/GenBank/DDBJ databases">
        <authorList>
            <person name="Kim M.K.M."/>
        </authorList>
    </citation>
    <scope>NUCLEOTIDE SEQUENCE [LARGE SCALE GENOMIC DNA]</scope>
    <source>
        <strain evidence="18 19">18JY15-6</strain>
    </source>
</reference>
<feature type="domain" description="Histidine kinase" evidence="16">
    <location>
        <begin position="423"/>
        <end position="530"/>
    </location>
</feature>
<evidence type="ECO:0000256" key="3">
    <source>
        <dbReference type="ARBA" id="ARBA00012438"/>
    </source>
</evidence>
<dbReference type="Gene3D" id="3.30.450.20">
    <property type="entry name" value="PAS domain"/>
    <property type="match status" value="2"/>
</dbReference>
<feature type="transmembrane region" description="Helical" evidence="15">
    <location>
        <begin position="177"/>
        <end position="199"/>
    </location>
</feature>
<dbReference type="GO" id="GO:0030295">
    <property type="term" value="F:protein kinase activator activity"/>
    <property type="evidence" value="ECO:0007669"/>
    <property type="project" value="TreeGrafter"/>
</dbReference>
<dbReference type="InterPro" id="IPR035965">
    <property type="entry name" value="PAS-like_dom_sf"/>
</dbReference>
<dbReference type="InterPro" id="IPR033463">
    <property type="entry name" value="sCache_3"/>
</dbReference>
<evidence type="ECO:0000256" key="1">
    <source>
        <dbReference type="ARBA" id="ARBA00000085"/>
    </source>
</evidence>
<keyword evidence="13 15" id="KW-0472">Membrane</keyword>
<keyword evidence="10" id="KW-0067">ATP-binding</keyword>
<protein>
    <recommendedName>
        <fullName evidence="14">Sensor-like histidine kinase SenX3</fullName>
        <ecNumber evidence="3">2.7.13.3</ecNumber>
    </recommendedName>
</protein>
<dbReference type="InterPro" id="IPR004358">
    <property type="entry name" value="Sig_transdc_His_kin-like_C"/>
</dbReference>
<dbReference type="PROSITE" id="PS50109">
    <property type="entry name" value="HIS_KIN"/>
    <property type="match status" value="1"/>
</dbReference>
<dbReference type="InterPro" id="IPR000014">
    <property type="entry name" value="PAS"/>
</dbReference>
<dbReference type="OrthoDB" id="9792686at2"/>
<keyword evidence="11 15" id="KW-1133">Transmembrane helix</keyword>
<comment type="subcellular location">
    <subcellularLocation>
        <location evidence="2">Cell membrane</location>
        <topology evidence="2">Multi-pass membrane protein</topology>
    </subcellularLocation>
</comment>
<gene>
    <name evidence="18" type="ORF">EPD65_00680</name>
</gene>
<dbReference type="InterPro" id="IPR029151">
    <property type="entry name" value="Sensor-like_sf"/>
</dbReference>
<dbReference type="InterPro" id="IPR050351">
    <property type="entry name" value="BphY/WalK/GraS-like"/>
</dbReference>
<dbReference type="SMART" id="SM00387">
    <property type="entry name" value="HATPase_c"/>
    <property type="match status" value="1"/>
</dbReference>
<dbReference type="Gene3D" id="1.10.287.130">
    <property type="match status" value="1"/>
</dbReference>
<sequence length="541" mass="56882">MMMKGPRGGRELTLGTRTVLVVVALLGLVVLAGIATATLVLRNDLTSQYEQRALAVARSVAQEPGLADRVLKGDPSPSGPVQVAAERVREATGALYVVVTDDRGIRYSHPDRTRIGKKVSTSPDEALAGREVVTVERGTLGTSARGKVPLRTTDGRIVGEVSVGISTDRIAAATRHLALALGVLALVPLGLGLFGAITLGRRLSRRTLGLSPRQLADMVREHEAVLRGVRDGVIGLDPRGRVTVTNPEADRLIGYELERGDSVASGADPGLSRLLTQEPAPDGELSLVGDQVVLATRLAVRRDGRDLGQVLILRDRSDLDTLARELEATRALTDALRAQAHEHANRLHGLAGLLHLGRLDEARDYLDELTEARTWVPGLRDPYLAGLVAAKSAKASEAGVALTVAEETWVDGDLARPLEAVTVVANLLDNAIRAAAAGSRRPRGVVITLLGTGTDLLVHVADTGDGVAAEAAALVFDHGFTTRSGDRSGHGIGLSLARHTARSGGGDVVLRDPGGDHGGAVFEATLRAALTPTVNESWRDA</sequence>
<dbReference type="EMBL" id="SJZJ01000001">
    <property type="protein sequence ID" value="TCJ31123.1"/>
    <property type="molecule type" value="Genomic_DNA"/>
</dbReference>
<evidence type="ECO:0000259" key="16">
    <source>
        <dbReference type="PROSITE" id="PS50109"/>
    </source>
</evidence>
<dbReference type="PROSITE" id="PS50112">
    <property type="entry name" value="PAS"/>
    <property type="match status" value="1"/>
</dbReference>
<evidence type="ECO:0000256" key="12">
    <source>
        <dbReference type="ARBA" id="ARBA00023012"/>
    </source>
</evidence>
<evidence type="ECO:0000256" key="4">
    <source>
        <dbReference type="ARBA" id="ARBA00022475"/>
    </source>
</evidence>
<dbReference type="Gene3D" id="3.30.565.10">
    <property type="entry name" value="Histidine kinase-like ATPase, C-terminal domain"/>
    <property type="match status" value="1"/>
</dbReference>
<evidence type="ECO:0000259" key="17">
    <source>
        <dbReference type="PROSITE" id="PS50112"/>
    </source>
</evidence>
<dbReference type="PANTHER" id="PTHR42878">
    <property type="entry name" value="TWO-COMPONENT HISTIDINE KINASE"/>
    <property type="match status" value="1"/>
</dbReference>
<evidence type="ECO:0000313" key="19">
    <source>
        <dbReference type="Proteomes" id="UP000295453"/>
    </source>
</evidence>
<evidence type="ECO:0000256" key="13">
    <source>
        <dbReference type="ARBA" id="ARBA00023136"/>
    </source>
</evidence>
<dbReference type="Proteomes" id="UP000295453">
    <property type="component" value="Unassembled WGS sequence"/>
</dbReference>
<keyword evidence="9" id="KW-0418">Kinase</keyword>
<name>A0A4R1CI41_9ACTN</name>